<dbReference type="PROSITE" id="PS50802">
    <property type="entry name" value="OTU"/>
    <property type="match status" value="1"/>
</dbReference>
<evidence type="ECO:0000259" key="2">
    <source>
        <dbReference type="PROSITE" id="PS50802"/>
    </source>
</evidence>
<accession>A0A4P9YJ50</accession>
<dbReference type="InterPro" id="IPR050704">
    <property type="entry name" value="Peptidase_C85-like"/>
</dbReference>
<protein>
    <submittedName>
        <fullName evidence="3">Cysteine proteinase</fullName>
    </submittedName>
</protein>
<dbReference type="AlphaFoldDB" id="A0A4P9YJ50"/>
<dbReference type="Pfam" id="PF02338">
    <property type="entry name" value="OTU"/>
    <property type="match status" value="1"/>
</dbReference>
<dbReference type="InterPro" id="IPR003323">
    <property type="entry name" value="OTU_dom"/>
</dbReference>
<gene>
    <name evidence="3" type="ORF">ROZALSC1DRAFT_29921</name>
</gene>
<dbReference type="EMBL" id="ML005476">
    <property type="protein sequence ID" value="RKP18390.1"/>
    <property type="molecule type" value="Genomic_DNA"/>
</dbReference>
<dbReference type="InterPro" id="IPR038765">
    <property type="entry name" value="Papain-like_cys_pep_sf"/>
</dbReference>
<dbReference type="CDD" id="cd22748">
    <property type="entry name" value="OTU_OTUD6-like"/>
    <property type="match status" value="1"/>
</dbReference>
<dbReference type="Proteomes" id="UP000281549">
    <property type="component" value="Unassembled WGS sequence"/>
</dbReference>
<keyword evidence="1" id="KW-0175">Coiled coil</keyword>
<evidence type="ECO:0000256" key="1">
    <source>
        <dbReference type="SAM" id="Coils"/>
    </source>
</evidence>
<reference evidence="4" key="1">
    <citation type="journal article" date="2018" name="Nat. Microbiol.">
        <title>Leveraging single-cell genomics to expand the fungal tree of life.</title>
        <authorList>
            <person name="Ahrendt S.R."/>
            <person name="Quandt C.A."/>
            <person name="Ciobanu D."/>
            <person name="Clum A."/>
            <person name="Salamov A."/>
            <person name="Andreopoulos B."/>
            <person name="Cheng J.F."/>
            <person name="Woyke T."/>
            <person name="Pelin A."/>
            <person name="Henrissat B."/>
            <person name="Reynolds N.K."/>
            <person name="Benny G.L."/>
            <person name="Smith M.E."/>
            <person name="James T.Y."/>
            <person name="Grigoriev I.V."/>
        </authorList>
    </citation>
    <scope>NUCLEOTIDE SEQUENCE [LARGE SCALE GENOMIC DNA]</scope>
    <source>
        <strain evidence="4">CSF55</strain>
    </source>
</reference>
<proteinExistence type="predicted"/>
<dbReference type="SUPFAM" id="SSF54001">
    <property type="entry name" value="Cysteine proteinases"/>
    <property type="match status" value="1"/>
</dbReference>
<dbReference type="GO" id="GO:0004843">
    <property type="term" value="F:cysteine-type deubiquitinase activity"/>
    <property type="evidence" value="ECO:0007669"/>
    <property type="project" value="TreeGrafter"/>
</dbReference>
<feature type="coiled-coil region" evidence="1">
    <location>
        <begin position="7"/>
        <end position="57"/>
    </location>
</feature>
<evidence type="ECO:0000313" key="4">
    <source>
        <dbReference type="Proteomes" id="UP000281549"/>
    </source>
</evidence>
<evidence type="ECO:0000313" key="3">
    <source>
        <dbReference type="EMBL" id="RKP18390.1"/>
    </source>
</evidence>
<dbReference type="PANTHER" id="PTHR12419">
    <property type="entry name" value="OTU DOMAIN CONTAINING PROTEIN"/>
    <property type="match status" value="1"/>
</dbReference>
<organism evidence="3 4">
    <name type="scientific">Rozella allomycis (strain CSF55)</name>
    <dbReference type="NCBI Taxonomy" id="988480"/>
    <lineage>
        <taxon>Eukaryota</taxon>
        <taxon>Fungi</taxon>
        <taxon>Fungi incertae sedis</taxon>
        <taxon>Cryptomycota</taxon>
        <taxon>Cryptomycota incertae sedis</taxon>
        <taxon>Rozella</taxon>
    </lineage>
</organism>
<dbReference type="Gene3D" id="3.90.70.80">
    <property type="match status" value="1"/>
</dbReference>
<dbReference type="GO" id="GO:0016579">
    <property type="term" value="P:protein deubiquitination"/>
    <property type="evidence" value="ECO:0007669"/>
    <property type="project" value="TreeGrafter"/>
</dbReference>
<feature type="domain" description="OTU" evidence="2">
    <location>
        <begin position="112"/>
        <end position="229"/>
    </location>
</feature>
<dbReference type="PANTHER" id="PTHR12419:SF10">
    <property type="entry name" value="DEUBIQUITINASE OTUD6B"/>
    <property type="match status" value="1"/>
</dbReference>
<name>A0A4P9YJ50_ROZAC</name>
<sequence length="233" mass="26947">MELEELQARHKAEIKDLNSKIISLKKAVSSGQVKMKKKDLLKNIEDMEKEIKERHDLELKNIMTPISDSQPVMKKKQELEDMKNAASMEDPIVNRREKELNDLQRILDPLGLLIFDIPADGHCLYNSISHQIKIHLNQDYSVDDLRKIASDYIKDHKEDFIPFLYDDNGDILNDRRHLYCKNIVETATWGGQIEVQAIAKSLKLKIKIYQAGLQSPIEMNPDYDSPDTLSLSY</sequence>